<feature type="transmembrane region" description="Helical" evidence="5">
    <location>
        <begin position="216"/>
        <end position="235"/>
    </location>
</feature>
<comment type="subcellular location">
    <subcellularLocation>
        <location evidence="1">Membrane</location>
        <topology evidence="1">Multi-pass membrane protein</topology>
    </subcellularLocation>
</comment>
<protein>
    <submittedName>
        <fullName evidence="7">EamA-like transporter family protein</fullName>
    </submittedName>
</protein>
<feature type="transmembrane region" description="Helical" evidence="5">
    <location>
        <begin position="124"/>
        <end position="143"/>
    </location>
</feature>
<dbReference type="AlphaFoldDB" id="A0A1M5DH54"/>
<dbReference type="RefSeq" id="WP_073356901.1">
    <property type="nucleotide sequence ID" value="NZ_FQUZ01000033.1"/>
</dbReference>
<evidence type="ECO:0000256" key="1">
    <source>
        <dbReference type="ARBA" id="ARBA00004141"/>
    </source>
</evidence>
<dbReference type="PANTHER" id="PTHR22911">
    <property type="entry name" value="ACYL-MALONYL CONDENSING ENZYME-RELATED"/>
    <property type="match status" value="1"/>
</dbReference>
<gene>
    <name evidence="7" type="ORF">SAMN02745117_02388</name>
</gene>
<dbReference type="Pfam" id="PF00892">
    <property type="entry name" value="EamA"/>
    <property type="match status" value="1"/>
</dbReference>
<dbReference type="InterPro" id="IPR037185">
    <property type="entry name" value="EmrE-like"/>
</dbReference>
<keyword evidence="4 5" id="KW-0472">Membrane</keyword>
<feature type="transmembrane region" description="Helical" evidence="5">
    <location>
        <begin position="275"/>
        <end position="294"/>
    </location>
</feature>
<feature type="domain" description="EamA" evidence="6">
    <location>
        <begin position="3"/>
        <end position="106"/>
    </location>
</feature>
<keyword evidence="2 5" id="KW-0812">Transmembrane</keyword>
<accession>A0A1M5DH54</accession>
<proteinExistence type="predicted"/>
<organism evidence="7 8">
    <name type="scientific">Lampropedia hyalina DSM 16112</name>
    <dbReference type="NCBI Taxonomy" id="1122156"/>
    <lineage>
        <taxon>Bacteria</taxon>
        <taxon>Pseudomonadati</taxon>
        <taxon>Pseudomonadota</taxon>
        <taxon>Betaproteobacteria</taxon>
        <taxon>Burkholderiales</taxon>
        <taxon>Comamonadaceae</taxon>
        <taxon>Lampropedia</taxon>
    </lineage>
</organism>
<evidence type="ECO:0000259" key="6">
    <source>
        <dbReference type="Pfam" id="PF00892"/>
    </source>
</evidence>
<evidence type="ECO:0000313" key="7">
    <source>
        <dbReference type="EMBL" id="SHF66318.1"/>
    </source>
</evidence>
<evidence type="ECO:0000256" key="3">
    <source>
        <dbReference type="ARBA" id="ARBA00022989"/>
    </source>
</evidence>
<dbReference type="GO" id="GO:0016020">
    <property type="term" value="C:membrane"/>
    <property type="evidence" value="ECO:0007669"/>
    <property type="project" value="UniProtKB-SubCell"/>
</dbReference>
<keyword evidence="3 5" id="KW-1133">Transmembrane helix</keyword>
<feature type="transmembrane region" description="Helical" evidence="5">
    <location>
        <begin position="155"/>
        <end position="176"/>
    </location>
</feature>
<feature type="transmembrane region" description="Helical" evidence="5">
    <location>
        <begin position="68"/>
        <end position="88"/>
    </location>
</feature>
<evidence type="ECO:0000256" key="4">
    <source>
        <dbReference type="ARBA" id="ARBA00023136"/>
    </source>
</evidence>
<feature type="transmembrane region" description="Helical" evidence="5">
    <location>
        <begin position="247"/>
        <end position="269"/>
    </location>
</feature>
<dbReference type="Proteomes" id="UP000184327">
    <property type="component" value="Unassembled WGS sequence"/>
</dbReference>
<evidence type="ECO:0000313" key="8">
    <source>
        <dbReference type="Proteomes" id="UP000184327"/>
    </source>
</evidence>
<name>A0A1M5DH54_9BURK</name>
<reference evidence="7 8" key="1">
    <citation type="submission" date="2016-11" db="EMBL/GenBank/DDBJ databases">
        <authorList>
            <person name="Jaros S."/>
            <person name="Januszkiewicz K."/>
            <person name="Wedrychowicz H."/>
        </authorList>
    </citation>
    <scope>NUCLEOTIDE SEQUENCE [LARGE SCALE GENOMIC DNA]</scope>
    <source>
        <strain evidence="7 8">DSM 16112</strain>
    </source>
</reference>
<dbReference type="EMBL" id="FQUZ01000033">
    <property type="protein sequence ID" value="SHF66318.1"/>
    <property type="molecule type" value="Genomic_DNA"/>
</dbReference>
<dbReference type="OrthoDB" id="8524934at2"/>
<dbReference type="PANTHER" id="PTHR22911:SF6">
    <property type="entry name" value="SOLUTE CARRIER FAMILY 35 MEMBER G1"/>
    <property type="match status" value="1"/>
</dbReference>
<evidence type="ECO:0000256" key="2">
    <source>
        <dbReference type="ARBA" id="ARBA00022692"/>
    </source>
</evidence>
<dbReference type="SUPFAM" id="SSF103481">
    <property type="entry name" value="Multidrug resistance efflux transporter EmrE"/>
    <property type="match status" value="2"/>
</dbReference>
<feature type="transmembrane region" description="Helical" evidence="5">
    <location>
        <begin position="29"/>
        <end position="48"/>
    </location>
</feature>
<evidence type="ECO:0000256" key="5">
    <source>
        <dbReference type="SAM" id="Phobius"/>
    </source>
</evidence>
<sequence length="297" mass="31492">MHLLWMVLGTLVFASMAVCVKFASSHFNAAELVFYRGIVSMVLLGILARRQHVDLRTRHPFMHAWRSLVGVGSMGAWFYAIGALPIATATTLNYMSSIWVGLFVVLSSLLQRSSNPLPASPRQGLLQAALIVTILTGFAGVVLMLRPSLDSSQSLVAALVGVFSGMGAALAYMQVVGLARIGEPETRVVFYFAVGSTVAGGLLMPVAGISTLLHPASLWLLPMGLLASLGQLCMTHAYSTAASPRNTLVVASLQYSGIVFAGLYGLLLFDDSLPLLGWLGMALIIASGVVATLLRAR</sequence>
<keyword evidence="8" id="KW-1185">Reference proteome</keyword>
<feature type="transmembrane region" description="Helical" evidence="5">
    <location>
        <begin position="188"/>
        <end position="210"/>
    </location>
</feature>
<dbReference type="InterPro" id="IPR000620">
    <property type="entry name" value="EamA_dom"/>
</dbReference>
<dbReference type="STRING" id="1122156.SAMN02745117_02388"/>
<feature type="transmembrane region" description="Helical" evidence="5">
    <location>
        <begin position="94"/>
        <end position="112"/>
    </location>
</feature>